<dbReference type="RefSeq" id="WP_125478638.1">
    <property type="nucleotide sequence ID" value="NZ_RSFW01000006.1"/>
</dbReference>
<organism evidence="2 3">
    <name type="scientific">Mesobacillus subterraneus</name>
    <dbReference type="NCBI Taxonomy" id="285983"/>
    <lineage>
        <taxon>Bacteria</taxon>
        <taxon>Bacillati</taxon>
        <taxon>Bacillota</taxon>
        <taxon>Bacilli</taxon>
        <taxon>Bacillales</taxon>
        <taxon>Bacillaceae</taxon>
        <taxon>Mesobacillus</taxon>
    </lineage>
</organism>
<sequence length="87" mass="9528">MNNEKMKTFTLSGIGVGLVGFIMIFFSTDFGSSFADSWLADRGGADTGFYHIMVETYIHNFQIAGGILFGLGLLVLLMASYKMLDSK</sequence>
<dbReference type="Proteomes" id="UP000279911">
    <property type="component" value="Unassembled WGS sequence"/>
</dbReference>
<keyword evidence="1" id="KW-0472">Membrane</keyword>
<evidence type="ECO:0000256" key="1">
    <source>
        <dbReference type="SAM" id="Phobius"/>
    </source>
</evidence>
<reference evidence="3" key="1">
    <citation type="submission" date="2018-12" db="EMBL/GenBank/DDBJ databases">
        <title>Bacillus chawlae sp. nov., Bacillus glennii sp. nov., and Bacillus saganii sp. nov. Isolated from the Vehicle Assembly Building at Kennedy Space Center where the Viking Spacecraft were Assembled.</title>
        <authorList>
            <person name="Seuylemezian A."/>
            <person name="Vaishampayan P."/>
        </authorList>
    </citation>
    <scope>NUCLEOTIDE SEQUENCE [LARGE SCALE GENOMIC DNA]</scope>
    <source>
        <strain evidence="3">DSM 13966</strain>
    </source>
</reference>
<name>A0A3R9FZE5_9BACI</name>
<dbReference type="EMBL" id="RSFW01000006">
    <property type="protein sequence ID" value="RSD28676.1"/>
    <property type="molecule type" value="Genomic_DNA"/>
</dbReference>
<gene>
    <name evidence="2" type="ORF">EJA10_03620</name>
</gene>
<evidence type="ECO:0000313" key="2">
    <source>
        <dbReference type="EMBL" id="RSD28676.1"/>
    </source>
</evidence>
<feature type="transmembrane region" description="Helical" evidence="1">
    <location>
        <begin position="61"/>
        <end position="81"/>
    </location>
</feature>
<dbReference type="AlphaFoldDB" id="A0A3R9FZE5"/>
<comment type="caution">
    <text evidence="2">The sequence shown here is derived from an EMBL/GenBank/DDBJ whole genome shotgun (WGS) entry which is preliminary data.</text>
</comment>
<proteinExistence type="predicted"/>
<evidence type="ECO:0000313" key="3">
    <source>
        <dbReference type="Proteomes" id="UP000279911"/>
    </source>
</evidence>
<protein>
    <submittedName>
        <fullName evidence="2">Uncharacterized protein</fullName>
    </submittedName>
</protein>
<keyword evidence="1" id="KW-1133">Transmembrane helix</keyword>
<dbReference type="OrthoDB" id="2429151at2"/>
<accession>A0A3R9FZE5</accession>
<feature type="transmembrane region" description="Helical" evidence="1">
    <location>
        <begin position="9"/>
        <end position="28"/>
    </location>
</feature>
<keyword evidence="1" id="KW-0812">Transmembrane</keyword>